<feature type="non-terminal residue" evidence="2">
    <location>
        <position position="339"/>
    </location>
</feature>
<protein>
    <recommendedName>
        <fullName evidence="4">Sister chromatid cohesion protein</fullName>
    </recommendedName>
</protein>
<evidence type="ECO:0008006" key="4">
    <source>
        <dbReference type="Google" id="ProtNLM"/>
    </source>
</evidence>
<name>A0A813JPH4_POLGL</name>
<proteinExistence type="predicted"/>
<gene>
    <name evidence="2" type="ORF">PGLA2088_LOCUS22298</name>
</gene>
<reference evidence="2" key="1">
    <citation type="submission" date="2021-02" db="EMBL/GenBank/DDBJ databases">
        <authorList>
            <person name="Dougan E. K."/>
            <person name="Rhodes N."/>
            <person name="Thang M."/>
            <person name="Chan C."/>
        </authorList>
    </citation>
    <scope>NUCLEOTIDE SEQUENCE</scope>
</reference>
<organism evidence="2 3">
    <name type="scientific">Polarella glacialis</name>
    <name type="common">Dinoflagellate</name>
    <dbReference type="NCBI Taxonomy" id="89957"/>
    <lineage>
        <taxon>Eukaryota</taxon>
        <taxon>Sar</taxon>
        <taxon>Alveolata</taxon>
        <taxon>Dinophyceae</taxon>
        <taxon>Suessiales</taxon>
        <taxon>Suessiaceae</taxon>
        <taxon>Polarella</taxon>
    </lineage>
</organism>
<feature type="compositionally biased region" description="Low complexity" evidence="1">
    <location>
        <begin position="177"/>
        <end position="192"/>
    </location>
</feature>
<comment type="caution">
    <text evidence="2">The sequence shown here is derived from an EMBL/GenBank/DDBJ whole genome shotgun (WGS) entry which is preliminary data.</text>
</comment>
<sequence>DAASLKMNEACVHIIPELPRLIDLCRPEEEQSLLVSHVCKMVLEYAVDNDQQKVLVNAKALCQALRTVIEGQNPLDTTKYCADSLLALARCFDEARATFLDLAKTVHHKCSQLLQAESLGGRMEEFRPLVRRFMMLSNRGIDMSFGSMPMLDRMIELLGGRADWLRQKKVDEAAVDEAAAAAENPAGAEEGGSSSSTKRKRLEEDRPADVLDARLALQLLEAASTSVMWHVRMSFWVENQGAVSEEGRSAAEKQVSEMLQGFGELPALRVELPRTVSRLRDVCCRLIESDQSAHVKYHAYCAYMALVQLAVGVSDKLCLEVSEDGGATVGPTGWGATFE</sequence>
<evidence type="ECO:0000313" key="3">
    <source>
        <dbReference type="Proteomes" id="UP000626109"/>
    </source>
</evidence>
<feature type="non-terminal residue" evidence="2">
    <location>
        <position position="1"/>
    </location>
</feature>
<dbReference type="AlphaFoldDB" id="A0A813JPH4"/>
<evidence type="ECO:0000313" key="2">
    <source>
        <dbReference type="EMBL" id="CAE8681165.1"/>
    </source>
</evidence>
<evidence type="ECO:0000256" key="1">
    <source>
        <dbReference type="SAM" id="MobiDB-lite"/>
    </source>
</evidence>
<dbReference type="EMBL" id="CAJNNW010025932">
    <property type="protein sequence ID" value="CAE8681165.1"/>
    <property type="molecule type" value="Genomic_DNA"/>
</dbReference>
<dbReference type="Proteomes" id="UP000626109">
    <property type="component" value="Unassembled WGS sequence"/>
</dbReference>
<feature type="region of interest" description="Disordered" evidence="1">
    <location>
        <begin position="177"/>
        <end position="205"/>
    </location>
</feature>
<accession>A0A813JPH4</accession>